<dbReference type="NCBIfam" id="TIGR02149">
    <property type="entry name" value="glgA_Coryne"/>
    <property type="match status" value="1"/>
</dbReference>
<dbReference type="GO" id="GO:0009250">
    <property type="term" value="P:glucan biosynthetic process"/>
    <property type="evidence" value="ECO:0007669"/>
    <property type="project" value="InterPro"/>
</dbReference>
<evidence type="ECO:0000256" key="1">
    <source>
        <dbReference type="ARBA" id="ARBA00022676"/>
    </source>
</evidence>
<dbReference type="SUPFAM" id="SSF53756">
    <property type="entry name" value="UDP-Glycosyltransferase/glycogen phosphorylase"/>
    <property type="match status" value="1"/>
</dbReference>
<dbReference type="InterPro" id="IPR011875">
    <property type="entry name" value="M1P_synthase"/>
</dbReference>
<feature type="domain" description="Glycosyltransferase subfamily 4-like N-terminal" evidence="3">
    <location>
        <begin position="22"/>
        <end position="197"/>
    </location>
</feature>
<sequence length="423" mass="46368">MRKDSGTPRIDFLTREYPPTIYGGAGVHAEELSKALAERIDVTVRAFDGPRLAVDIPQIPAEDPAGSLRVVGYDVPEDFADDNTATKTFAVDLQMADDVDGDLVHAHTWYTCLAGRLAQQLHDVPLVVTAHSIEPQRPWKRDQLGGGYELSMWAEREAFEHADRIIAVSDVMRRGILEAYPAVDPERVVVIHNGITISDFTTPDDDDPGWDVFDRHDIDRDMPTVLYVGRMSRQKGLPYLLAALRSVSSGVQVVLCGAAPDAPEAARDVRESIKLLQKERGNVVWIDEVPPTDELNALEHGCDVFVAPSLYEPLAVGVLEAMACGLPVVATQVGSIPEIVVDGETGFVVPIGQRLDGSCEPADADTFVTDLATAINRMVENPARAEAMGIAGYQRARDHFSWERIADQTIQVYEEVIAEHRGL</sequence>
<evidence type="ECO:0000313" key="4">
    <source>
        <dbReference type="EMBL" id="NEG69182.1"/>
    </source>
</evidence>
<keyword evidence="5" id="KW-1185">Reference proteome</keyword>
<proteinExistence type="predicted"/>
<comment type="caution">
    <text evidence="4">The sequence shown here is derived from an EMBL/GenBank/DDBJ whole genome shotgun (WGS) entry which is preliminary data.</text>
</comment>
<organism evidence="4 5">
    <name type="scientific">Bifidobacterium choloepi</name>
    <dbReference type="NCBI Taxonomy" id="2614131"/>
    <lineage>
        <taxon>Bacteria</taxon>
        <taxon>Bacillati</taxon>
        <taxon>Actinomycetota</taxon>
        <taxon>Actinomycetes</taxon>
        <taxon>Bifidobacteriales</taxon>
        <taxon>Bifidobacteriaceae</taxon>
        <taxon>Bifidobacterium</taxon>
    </lineage>
</organism>
<dbReference type="Pfam" id="PF13692">
    <property type="entry name" value="Glyco_trans_1_4"/>
    <property type="match status" value="1"/>
</dbReference>
<dbReference type="PANTHER" id="PTHR12526:SF590">
    <property type="entry name" value="ALPHA-MALTOSE-1-PHOSPHATE SYNTHASE"/>
    <property type="match status" value="1"/>
</dbReference>
<dbReference type="PANTHER" id="PTHR12526">
    <property type="entry name" value="GLYCOSYLTRANSFERASE"/>
    <property type="match status" value="1"/>
</dbReference>
<dbReference type="InterPro" id="IPR028098">
    <property type="entry name" value="Glyco_trans_4-like_N"/>
</dbReference>
<dbReference type="EMBL" id="VYSG01000001">
    <property type="protein sequence ID" value="NEG69182.1"/>
    <property type="molecule type" value="Genomic_DNA"/>
</dbReference>
<keyword evidence="2" id="KW-0808">Transferase</keyword>
<reference evidence="4 5" key="1">
    <citation type="submission" date="2019-09" db="EMBL/GenBank/DDBJ databases">
        <title>Phylogenetic characterization of a novel taxon of the genus Bifidobacterium: Bifidobacterium choloepi sp. nov.</title>
        <authorList>
            <person name="Modesto M."/>
            <person name="Satti M."/>
        </authorList>
    </citation>
    <scope>NUCLEOTIDE SEQUENCE [LARGE SCALE GENOMIC DNA]</scope>
    <source>
        <strain evidence="4 5">BRDM6</strain>
    </source>
</reference>
<accession>A0A6I5NJZ8</accession>
<evidence type="ECO:0000313" key="5">
    <source>
        <dbReference type="Proteomes" id="UP000469292"/>
    </source>
</evidence>
<dbReference type="Proteomes" id="UP000469292">
    <property type="component" value="Unassembled WGS sequence"/>
</dbReference>
<keyword evidence="1" id="KW-0328">Glycosyltransferase</keyword>
<dbReference type="AlphaFoldDB" id="A0A6I5NJZ8"/>
<dbReference type="CDD" id="cd03801">
    <property type="entry name" value="GT4_PimA-like"/>
    <property type="match status" value="1"/>
</dbReference>
<dbReference type="Pfam" id="PF13439">
    <property type="entry name" value="Glyco_transf_4"/>
    <property type="match status" value="1"/>
</dbReference>
<evidence type="ECO:0000259" key="3">
    <source>
        <dbReference type="Pfam" id="PF13439"/>
    </source>
</evidence>
<evidence type="ECO:0000256" key="2">
    <source>
        <dbReference type="ARBA" id="ARBA00022679"/>
    </source>
</evidence>
<dbReference type="RefSeq" id="WP_163226781.1">
    <property type="nucleotide sequence ID" value="NZ_VYSG01000001.1"/>
</dbReference>
<protein>
    <submittedName>
        <fullName evidence="4">Glycogen synthase</fullName>
    </submittedName>
</protein>
<dbReference type="GO" id="GO:0016757">
    <property type="term" value="F:glycosyltransferase activity"/>
    <property type="evidence" value="ECO:0007669"/>
    <property type="project" value="UniProtKB-KW"/>
</dbReference>
<dbReference type="Gene3D" id="3.40.50.2000">
    <property type="entry name" value="Glycogen Phosphorylase B"/>
    <property type="match status" value="2"/>
</dbReference>
<name>A0A6I5NJZ8_9BIFI</name>
<gene>
    <name evidence="4" type="primary">glgA</name>
    <name evidence="4" type="ORF">F6S87_00770</name>
</gene>